<feature type="signal peptide" evidence="1">
    <location>
        <begin position="1"/>
        <end position="19"/>
    </location>
</feature>
<name>A0A5C4NEN0_9RHOB</name>
<sequence>MRRALLLLLLLAGPLAAQEAGTAEAAQAAAARLREAAALMDRAEGAQDRLAAFTATVKAYEDGLALMRDTLRRVAVERDRLQAELDAGSGEVARLLGVLQSMGQAPEPVLMLHPQGPLGTARAGMLIADVTPALQAEAEALKARLEALGAIERTQAEAEGTLREGLENVQEARAALAAAAADRTELPRAYTEDPVATALLMASTDSLDAFADGLGETVDQELAPSPVASGTGSLPLPVPGAVLRRPGEPDAAGVARPGLVIAAEPRALVTVPVAATLRFRGPLLDYGTVAILEPAPGTLFVVAGLAQVFGDAGEILPAGAPLGLMGGETPDAHAMLTGAVPAGASARTETLYLEVRDAEGPVDPGTWFRLD</sequence>
<evidence type="ECO:0000313" key="3">
    <source>
        <dbReference type="Proteomes" id="UP000305709"/>
    </source>
</evidence>
<reference evidence="2 3" key="1">
    <citation type="submission" date="2019-06" db="EMBL/GenBank/DDBJ databases">
        <authorList>
            <person name="Jiang L."/>
        </authorList>
    </citation>
    <scope>NUCLEOTIDE SEQUENCE [LARGE SCALE GENOMIC DNA]</scope>
    <source>
        <strain evidence="2 3">YIM 48858</strain>
    </source>
</reference>
<dbReference type="Gene3D" id="2.70.70.10">
    <property type="entry name" value="Glucose Permease (Domain IIA)"/>
    <property type="match status" value="1"/>
</dbReference>
<protein>
    <submittedName>
        <fullName evidence="2">Peptidase M23</fullName>
    </submittedName>
</protein>
<dbReference type="InterPro" id="IPR011055">
    <property type="entry name" value="Dup_hybrid_motif"/>
</dbReference>
<dbReference type="RefSeq" id="WP_139081148.1">
    <property type="nucleotide sequence ID" value="NZ_VDFV01000008.1"/>
</dbReference>
<organism evidence="2 3">
    <name type="scientific">Rubellimicrobium roseum</name>
    <dbReference type="NCBI Taxonomy" id="687525"/>
    <lineage>
        <taxon>Bacteria</taxon>
        <taxon>Pseudomonadati</taxon>
        <taxon>Pseudomonadota</taxon>
        <taxon>Alphaproteobacteria</taxon>
        <taxon>Rhodobacterales</taxon>
        <taxon>Roseobacteraceae</taxon>
        <taxon>Rubellimicrobium</taxon>
    </lineage>
</organism>
<dbReference type="EMBL" id="VDFV01000008">
    <property type="protein sequence ID" value="TNC72365.1"/>
    <property type="molecule type" value="Genomic_DNA"/>
</dbReference>
<dbReference type="Proteomes" id="UP000305709">
    <property type="component" value="Unassembled WGS sequence"/>
</dbReference>
<evidence type="ECO:0000256" key="1">
    <source>
        <dbReference type="SAM" id="SignalP"/>
    </source>
</evidence>
<proteinExistence type="predicted"/>
<evidence type="ECO:0000313" key="2">
    <source>
        <dbReference type="EMBL" id="TNC72365.1"/>
    </source>
</evidence>
<dbReference type="OrthoDB" id="9809144at2"/>
<feature type="chain" id="PRO_5023053974" evidence="1">
    <location>
        <begin position="20"/>
        <end position="371"/>
    </location>
</feature>
<accession>A0A5C4NEN0</accession>
<keyword evidence="3" id="KW-1185">Reference proteome</keyword>
<dbReference type="AlphaFoldDB" id="A0A5C4NEN0"/>
<keyword evidence="1" id="KW-0732">Signal</keyword>
<comment type="caution">
    <text evidence="2">The sequence shown here is derived from an EMBL/GenBank/DDBJ whole genome shotgun (WGS) entry which is preliminary data.</text>
</comment>
<gene>
    <name evidence="2" type="ORF">FHG71_08220</name>
</gene>